<evidence type="ECO:0000256" key="1">
    <source>
        <dbReference type="ARBA" id="ARBA00022490"/>
    </source>
</evidence>
<comment type="function">
    <text evidence="5">Bidirectionally degrades single-stranded DNA into large acid-insoluble oligonucleotides, which are then degraded further into small acid-soluble oligonucleotides.</text>
</comment>
<dbReference type="Pfam" id="PF02601">
    <property type="entry name" value="Exonuc_VII_L"/>
    <property type="match status" value="1"/>
</dbReference>
<evidence type="ECO:0000256" key="5">
    <source>
        <dbReference type="HAMAP-Rule" id="MF_00378"/>
    </source>
</evidence>
<protein>
    <recommendedName>
        <fullName evidence="5">Exodeoxyribonuclease 7 large subunit</fullName>
        <ecNumber evidence="5">3.1.11.6</ecNumber>
    </recommendedName>
    <alternativeName>
        <fullName evidence="5">Exodeoxyribonuclease VII large subunit</fullName>
        <shortName evidence="5">Exonuclease VII large subunit</shortName>
    </alternativeName>
</protein>
<dbReference type="GO" id="GO:0003676">
    <property type="term" value="F:nucleic acid binding"/>
    <property type="evidence" value="ECO:0007669"/>
    <property type="project" value="InterPro"/>
</dbReference>
<evidence type="ECO:0000256" key="4">
    <source>
        <dbReference type="ARBA" id="ARBA00022839"/>
    </source>
</evidence>
<dbReference type="AlphaFoldDB" id="G8TYF2"/>
<dbReference type="PANTHER" id="PTHR30008:SF0">
    <property type="entry name" value="EXODEOXYRIBONUCLEASE 7 LARGE SUBUNIT"/>
    <property type="match status" value="1"/>
</dbReference>
<evidence type="ECO:0000313" key="9">
    <source>
        <dbReference type="EMBL" id="AEW05116.1"/>
    </source>
</evidence>
<comment type="subcellular location">
    <subcellularLocation>
        <location evidence="5 6">Cytoplasm</location>
    </subcellularLocation>
</comment>
<keyword evidence="10" id="KW-1185">Reference proteome</keyword>
<evidence type="ECO:0000259" key="8">
    <source>
        <dbReference type="Pfam" id="PF13742"/>
    </source>
</evidence>
<dbReference type="STRING" id="679936.Sulac_1619"/>
<keyword evidence="1 5" id="KW-0963">Cytoplasm</keyword>
<name>G8TYF2_SULAD</name>
<dbReference type="Pfam" id="PF13742">
    <property type="entry name" value="tRNA_anti_2"/>
    <property type="match status" value="1"/>
</dbReference>
<dbReference type="EMBL" id="CP003179">
    <property type="protein sequence ID" value="AEW05116.1"/>
    <property type="molecule type" value="Genomic_DNA"/>
</dbReference>
<dbReference type="PANTHER" id="PTHR30008">
    <property type="entry name" value="EXODEOXYRIBONUCLEASE 7 LARGE SUBUNIT"/>
    <property type="match status" value="1"/>
</dbReference>
<evidence type="ECO:0000256" key="2">
    <source>
        <dbReference type="ARBA" id="ARBA00022722"/>
    </source>
</evidence>
<dbReference type="GO" id="GO:0009318">
    <property type="term" value="C:exodeoxyribonuclease VII complex"/>
    <property type="evidence" value="ECO:0007669"/>
    <property type="project" value="UniProtKB-UniRule"/>
</dbReference>
<feature type="domain" description="OB-fold nucleic acid binding" evidence="8">
    <location>
        <begin position="7"/>
        <end position="101"/>
    </location>
</feature>
<proteinExistence type="inferred from homology"/>
<comment type="similarity">
    <text evidence="5 6">Belongs to the XseA family.</text>
</comment>
<evidence type="ECO:0000256" key="3">
    <source>
        <dbReference type="ARBA" id="ARBA00022801"/>
    </source>
</evidence>
<comment type="subunit">
    <text evidence="5">Heterooligomer composed of large and small subunits.</text>
</comment>
<dbReference type="PATRIC" id="fig|679936.5.peg.1687"/>
<keyword evidence="4 5" id="KW-0269">Exonuclease</keyword>
<dbReference type="HOGENOM" id="CLU_023625_2_0_9"/>
<gene>
    <name evidence="5" type="primary">xseA</name>
    <name evidence="9" type="ordered locus">Sulac_1619</name>
</gene>
<dbReference type="GO" id="GO:0006308">
    <property type="term" value="P:DNA catabolic process"/>
    <property type="evidence" value="ECO:0007669"/>
    <property type="project" value="UniProtKB-UniRule"/>
</dbReference>
<dbReference type="Proteomes" id="UP000005439">
    <property type="component" value="Chromosome"/>
</dbReference>
<feature type="domain" description="Exonuclease VII large subunit C-terminal" evidence="7">
    <location>
        <begin position="129"/>
        <end position="344"/>
    </location>
</feature>
<keyword evidence="2 5" id="KW-0540">Nuclease</keyword>
<reference evidence="9 10" key="2">
    <citation type="journal article" date="2012" name="Stand. Genomic Sci.">
        <title>Complete genome sequence of the moderately thermophilic mineral-sulfide-oxidizing firmicute Sulfobacillus acidophilus type strain (NAL(T)).</title>
        <authorList>
            <person name="Anderson I."/>
            <person name="Chertkov O."/>
            <person name="Chen A."/>
            <person name="Saunders E."/>
            <person name="Lapidus A."/>
            <person name="Nolan M."/>
            <person name="Lucas S."/>
            <person name="Hammon N."/>
            <person name="Deshpande S."/>
            <person name="Cheng J.F."/>
            <person name="Han C."/>
            <person name="Tapia R."/>
            <person name="Goodwin L.A."/>
            <person name="Pitluck S."/>
            <person name="Liolios K."/>
            <person name="Pagani I."/>
            <person name="Ivanova N."/>
            <person name="Mikhailova N."/>
            <person name="Pati A."/>
            <person name="Palaniappan K."/>
            <person name="Land M."/>
            <person name="Pan C."/>
            <person name="Rohde M."/>
            <person name="Pukall R."/>
            <person name="Goker M."/>
            <person name="Detter J.C."/>
            <person name="Woyke T."/>
            <person name="Bristow J."/>
            <person name="Eisen J.A."/>
            <person name="Markowitz V."/>
            <person name="Hugenholtz P."/>
            <person name="Kyrpides N.C."/>
            <person name="Klenk H.P."/>
            <person name="Mavromatis K."/>
        </authorList>
    </citation>
    <scope>NUCLEOTIDE SEQUENCE [LARGE SCALE GENOMIC DNA]</scope>
    <source>
        <strain evidence="10">ATCC 700253 / DSM 10332 / NAL</strain>
    </source>
</reference>
<dbReference type="CDD" id="cd04489">
    <property type="entry name" value="ExoVII_LU_OBF"/>
    <property type="match status" value="1"/>
</dbReference>
<dbReference type="GO" id="GO:0005737">
    <property type="term" value="C:cytoplasm"/>
    <property type="evidence" value="ECO:0007669"/>
    <property type="project" value="UniProtKB-SubCell"/>
</dbReference>
<dbReference type="GO" id="GO:0008855">
    <property type="term" value="F:exodeoxyribonuclease VII activity"/>
    <property type="evidence" value="ECO:0007669"/>
    <property type="project" value="UniProtKB-UniRule"/>
</dbReference>
<evidence type="ECO:0000259" key="7">
    <source>
        <dbReference type="Pfam" id="PF02601"/>
    </source>
</evidence>
<comment type="catalytic activity">
    <reaction evidence="5 6">
        <text>Exonucleolytic cleavage in either 5'- to 3'- or 3'- to 5'-direction to yield nucleoside 5'-phosphates.</text>
        <dbReference type="EC" id="3.1.11.6"/>
    </reaction>
</comment>
<dbReference type="KEGG" id="sap:Sulac_1619"/>
<dbReference type="NCBIfam" id="TIGR00237">
    <property type="entry name" value="xseA"/>
    <property type="match status" value="1"/>
</dbReference>
<dbReference type="HAMAP" id="MF_00378">
    <property type="entry name" value="Exonuc_7_L"/>
    <property type="match status" value="1"/>
</dbReference>
<organism evidence="9 10">
    <name type="scientific">Sulfobacillus acidophilus (strain ATCC 700253 / DSM 10332 / NAL)</name>
    <dbReference type="NCBI Taxonomy" id="679936"/>
    <lineage>
        <taxon>Bacteria</taxon>
        <taxon>Bacillati</taxon>
        <taxon>Bacillota</taxon>
        <taxon>Clostridia</taxon>
        <taxon>Eubacteriales</taxon>
        <taxon>Clostridiales Family XVII. Incertae Sedis</taxon>
        <taxon>Sulfobacillus</taxon>
    </lineage>
</organism>
<accession>G8TYF2</accession>
<reference evidence="10" key="1">
    <citation type="submission" date="2011-12" db="EMBL/GenBank/DDBJ databases">
        <title>The complete genome of chromosome of Sulfobacillus acidophilus DSM 10332.</title>
        <authorList>
            <person name="Lucas S."/>
            <person name="Han J."/>
            <person name="Lapidus A."/>
            <person name="Bruce D."/>
            <person name="Goodwin L."/>
            <person name="Pitluck S."/>
            <person name="Peters L."/>
            <person name="Kyrpides N."/>
            <person name="Mavromatis K."/>
            <person name="Ivanova N."/>
            <person name="Mikhailova N."/>
            <person name="Chertkov O."/>
            <person name="Saunders E."/>
            <person name="Detter J.C."/>
            <person name="Tapia R."/>
            <person name="Han C."/>
            <person name="Land M."/>
            <person name="Hauser L."/>
            <person name="Markowitz V."/>
            <person name="Cheng J.-F."/>
            <person name="Hugenholtz P."/>
            <person name="Woyke T."/>
            <person name="Wu D."/>
            <person name="Pukall R."/>
            <person name="Gehrich-Schroeter G."/>
            <person name="Schneider S."/>
            <person name="Klenk H.-P."/>
            <person name="Eisen J.A."/>
        </authorList>
    </citation>
    <scope>NUCLEOTIDE SEQUENCE [LARGE SCALE GENOMIC DNA]</scope>
    <source>
        <strain evidence="10">ATCC 700253 / DSM 10332 / NAL</strain>
    </source>
</reference>
<dbReference type="InterPro" id="IPR025824">
    <property type="entry name" value="OB-fold_nuc-bd_dom"/>
</dbReference>
<dbReference type="InterPro" id="IPR003753">
    <property type="entry name" value="Exonuc_VII_L"/>
</dbReference>
<evidence type="ECO:0000313" key="10">
    <source>
        <dbReference type="Proteomes" id="UP000005439"/>
    </source>
</evidence>
<sequence length="404" mass="46010">MSHIQTLTVSELVQGIRQLIEGVPAWQRVWVVGELSAVKRHSSGHWYFLLKDASAQLRAVMFRRDAESLKEPLQDGMAVMAFGRVGVFERDGQTQFYVQLIRPVGLGAQEAALQQLKERLWQEGLFSRPKRPLPRLPRAVGVITSDSGAARYDIETVIRRRYPGMPILLYPVRVQGADAVRDICAAVERMQHQPIDVLIIGRGGGSREDLMTFNQEAVVRAVFQSRVPVISAVGHEIDTTLVDLVADLRAPTPSAAAELAVPVKAQLAEWHRQLSARAFEALRGRLEWERRRLRGWTDHGVLTRPDAMIREYRYRLERLDERAQRQIDHRLSEARHTWEKWATKVALLDPRAPLSRGYAYVTDEAGELVTRQGVQWNQRYQIHWSDGDLWIRPTESEAKTNGNG</sequence>
<dbReference type="EC" id="3.1.11.6" evidence="5"/>
<evidence type="ECO:0000256" key="6">
    <source>
        <dbReference type="RuleBase" id="RU004355"/>
    </source>
</evidence>
<keyword evidence="3 5" id="KW-0378">Hydrolase</keyword>
<dbReference type="InterPro" id="IPR020579">
    <property type="entry name" value="Exonuc_VII_lsu_C"/>
</dbReference>